<dbReference type="KEGG" id="cco:CCC13826_1318"/>
<dbReference type="AlphaFoldDB" id="A7ZDS4"/>
<protein>
    <submittedName>
        <fullName evidence="1">Uncharacterized protein</fullName>
    </submittedName>
</protein>
<dbReference type="Proteomes" id="UP000001121">
    <property type="component" value="Chromosome"/>
</dbReference>
<dbReference type="HOGENOM" id="CLU_1335487_0_0_7"/>
<gene>
    <name evidence="1" type="ORF">CCC13826_1318</name>
</gene>
<name>A7ZDS4_CAMC1</name>
<dbReference type="EMBL" id="CP000792">
    <property type="protein sequence ID" value="EAT97314.1"/>
    <property type="molecule type" value="Genomic_DNA"/>
</dbReference>
<accession>A7ZDS4</accession>
<sequence>MIVRCIKVDDEQWGFRLYKKYIVYALRFEDTKVSFLIYDTNRWYPFFYDSKYFEIIDNFMPSSWRLSEDSRTTIVAYEEMASSFDSYFFDLVDIKPSAIENFMQRKREIDKEVVQNRLKNGIELKLKAINDFQTLGKVSNFKLNFENELVKININIDNKTRYEYLKNSGQSWCYIKLDDGEFEAMTSIDRLNFVLKRAIKFIETT</sequence>
<evidence type="ECO:0000313" key="2">
    <source>
        <dbReference type="Proteomes" id="UP000001121"/>
    </source>
</evidence>
<dbReference type="RefSeq" id="WP_012001854.1">
    <property type="nucleotide sequence ID" value="NC_009802.2"/>
</dbReference>
<reference evidence="2" key="1">
    <citation type="submission" date="2007-10" db="EMBL/GenBank/DDBJ databases">
        <title>Genome sequence of Campylobacter concisus 13826 isolated from human feces.</title>
        <authorList>
            <person name="Fouts D.E."/>
            <person name="Mongodin E.F."/>
            <person name="Puiu D."/>
            <person name="Sebastian Y."/>
            <person name="Miller W.G."/>
            <person name="Mandrell R.E."/>
            <person name="On S."/>
            <person name="Nelson K.E."/>
        </authorList>
    </citation>
    <scope>NUCLEOTIDE SEQUENCE [LARGE SCALE GENOMIC DNA]</scope>
    <source>
        <strain evidence="2">13826</strain>
    </source>
</reference>
<evidence type="ECO:0000313" key="1">
    <source>
        <dbReference type="EMBL" id="EAT97314.1"/>
    </source>
</evidence>
<organism evidence="1 2">
    <name type="scientific">Campylobacter concisus (strain 13826)</name>
    <dbReference type="NCBI Taxonomy" id="360104"/>
    <lineage>
        <taxon>Bacteria</taxon>
        <taxon>Pseudomonadati</taxon>
        <taxon>Campylobacterota</taxon>
        <taxon>Epsilonproteobacteria</taxon>
        <taxon>Campylobacterales</taxon>
        <taxon>Campylobacteraceae</taxon>
        <taxon>Campylobacter</taxon>
    </lineage>
</organism>
<dbReference type="STRING" id="360104.CCC13826_1318"/>
<proteinExistence type="predicted"/>
<dbReference type="eggNOG" id="ENOG50319RB">
    <property type="taxonomic scope" value="Bacteria"/>
</dbReference>